<accession>A0ACC3N5W8</accession>
<protein>
    <submittedName>
        <fullName evidence="1">Uncharacterized protein</fullName>
    </submittedName>
</protein>
<name>A0ACC3N5W8_9PEZI</name>
<dbReference type="Proteomes" id="UP001281147">
    <property type="component" value="Unassembled WGS sequence"/>
</dbReference>
<organism evidence="1 2">
    <name type="scientific">Vermiconidia calcicola</name>
    <dbReference type="NCBI Taxonomy" id="1690605"/>
    <lineage>
        <taxon>Eukaryota</taxon>
        <taxon>Fungi</taxon>
        <taxon>Dikarya</taxon>
        <taxon>Ascomycota</taxon>
        <taxon>Pezizomycotina</taxon>
        <taxon>Dothideomycetes</taxon>
        <taxon>Dothideomycetidae</taxon>
        <taxon>Mycosphaerellales</taxon>
        <taxon>Extremaceae</taxon>
        <taxon>Vermiconidia</taxon>
    </lineage>
</organism>
<evidence type="ECO:0000313" key="1">
    <source>
        <dbReference type="EMBL" id="KAK3710421.1"/>
    </source>
</evidence>
<comment type="caution">
    <text evidence="1">The sequence shown here is derived from an EMBL/GenBank/DDBJ whole genome shotgun (WGS) entry which is preliminary data.</text>
</comment>
<reference evidence="1" key="1">
    <citation type="submission" date="2023-07" db="EMBL/GenBank/DDBJ databases">
        <title>Black Yeasts Isolated from many extreme environments.</title>
        <authorList>
            <person name="Coleine C."/>
            <person name="Stajich J.E."/>
            <person name="Selbmann L."/>
        </authorList>
    </citation>
    <scope>NUCLEOTIDE SEQUENCE</scope>
    <source>
        <strain evidence="1">CCFEE 5714</strain>
    </source>
</reference>
<gene>
    <name evidence="1" type="ORF">LTR37_010264</name>
</gene>
<proteinExistence type="predicted"/>
<dbReference type="EMBL" id="JAUTXU010000084">
    <property type="protein sequence ID" value="KAK3710421.1"/>
    <property type="molecule type" value="Genomic_DNA"/>
</dbReference>
<sequence length="129" mass="14005">MSLTDDRFPSSSSFDLIASSLSEESQRNDAIKKGAAIFAFTLKNKNGETADWYIDLKETGKVVKGATAPEGKKPNVTLILSDDDFAKMMSGKANAQNLFMKGKLKIKGDVMKATKMEPILTNAQAKAKL</sequence>
<evidence type="ECO:0000313" key="2">
    <source>
        <dbReference type="Proteomes" id="UP001281147"/>
    </source>
</evidence>
<keyword evidence="2" id="KW-1185">Reference proteome</keyword>